<dbReference type="EMBL" id="CP036267">
    <property type="protein sequence ID" value="QDT33137.1"/>
    <property type="molecule type" value="Genomic_DNA"/>
</dbReference>
<organism evidence="1 2">
    <name type="scientific">Thalassoglobus polymorphus</name>
    <dbReference type="NCBI Taxonomy" id="2527994"/>
    <lineage>
        <taxon>Bacteria</taxon>
        <taxon>Pseudomonadati</taxon>
        <taxon>Planctomycetota</taxon>
        <taxon>Planctomycetia</taxon>
        <taxon>Planctomycetales</taxon>
        <taxon>Planctomycetaceae</taxon>
        <taxon>Thalassoglobus</taxon>
    </lineage>
</organism>
<gene>
    <name evidence="1" type="ORF">Mal48_23900</name>
</gene>
<evidence type="ECO:0000313" key="2">
    <source>
        <dbReference type="Proteomes" id="UP000315724"/>
    </source>
</evidence>
<evidence type="ECO:0000313" key="1">
    <source>
        <dbReference type="EMBL" id="QDT33137.1"/>
    </source>
</evidence>
<accession>A0A517QNH9</accession>
<reference evidence="1 2" key="1">
    <citation type="submission" date="2019-02" db="EMBL/GenBank/DDBJ databases">
        <title>Deep-cultivation of Planctomycetes and their phenomic and genomic characterization uncovers novel biology.</title>
        <authorList>
            <person name="Wiegand S."/>
            <person name="Jogler M."/>
            <person name="Boedeker C."/>
            <person name="Pinto D."/>
            <person name="Vollmers J."/>
            <person name="Rivas-Marin E."/>
            <person name="Kohn T."/>
            <person name="Peeters S.H."/>
            <person name="Heuer A."/>
            <person name="Rast P."/>
            <person name="Oberbeckmann S."/>
            <person name="Bunk B."/>
            <person name="Jeske O."/>
            <person name="Meyerdierks A."/>
            <person name="Storesund J.E."/>
            <person name="Kallscheuer N."/>
            <person name="Luecker S."/>
            <person name="Lage O.M."/>
            <person name="Pohl T."/>
            <person name="Merkel B.J."/>
            <person name="Hornburger P."/>
            <person name="Mueller R.-W."/>
            <person name="Bruemmer F."/>
            <person name="Labrenz M."/>
            <person name="Spormann A.M."/>
            <person name="Op den Camp H."/>
            <person name="Overmann J."/>
            <person name="Amann R."/>
            <person name="Jetten M.S.M."/>
            <person name="Mascher T."/>
            <person name="Medema M.H."/>
            <person name="Devos D.P."/>
            <person name="Kaster A.-K."/>
            <person name="Ovreas L."/>
            <person name="Rohde M."/>
            <person name="Galperin M.Y."/>
            <person name="Jogler C."/>
        </authorList>
    </citation>
    <scope>NUCLEOTIDE SEQUENCE [LARGE SCALE GENOMIC DNA]</scope>
    <source>
        <strain evidence="1 2">Mal48</strain>
    </source>
</reference>
<proteinExistence type="predicted"/>
<dbReference type="AlphaFoldDB" id="A0A517QNH9"/>
<sequence length="96" mass="10920">MAVSQHSERLTFGEYDRNRSNMKVARPRLRKSLISEIFGALSVTFGESRFSFELPAIQNQSLNIVSVVYETFSESFAWSSRESRAKRGLISRVALS</sequence>
<dbReference type="KEGG" id="tpol:Mal48_23900"/>
<protein>
    <submittedName>
        <fullName evidence="1">Uncharacterized protein</fullName>
    </submittedName>
</protein>
<dbReference type="Proteomes" id="UP000315724">
    <property type="component" value="Chromosome"/>
</dbReference>
<keyword evidence="2" id="KW-1185">Reference proteome</keyword>
<name>A0A517QNH9_9PLAN</name>